<gene>
    <name evidence="1" type="ORF">HDA39_006315</name>
</gene>
<accession>A0A7W9MWZ8</accession>
<evidence type="ECO:0000313" key="2">
    <source>
        <dbReference type="Proteomes" id="UP000549971"/>
    </source>
</evidence>
<evidence type="ECO:0000313" key="1">
    <source>
        <dbReference type="EMBL" id="MBB5839581.1"/>
    </source>
</evidence>
<reference evidence="1 2" key="1">
    <citation type="submission" date="2020-08" db="EMBL/GenBank/DDBJ databases">
        <title>Sequencing the genomes of 1000 actinobacteria strains.</title>
        <authorList>
            <person name="Klenk H.-P."/>
        </authorList>
    </citation>
    <scope>NUCLEOTIDE SEQUENCE [LARGE SCALE GENOMIC DNA]</scope>
    <source>
        <strain evidence="1 2">DSM 28967</strain>
    </source>
</reference>
<dbReference type="EMBL" id="JACHMY010000001">
    <property type="protein sequence ID" value="MBB5839581.1"/>
    <property type="molecule type" value="Genomic_DNA"/>
</dbReference>
<dbReference type="Proteomes" id="UP000549971">
    <property type="component" value="Unassembled WGS sequence"/>
</dbReference>
<comment type="caution">
    <text evidence="1">The sequence shown here is derived from an EMBL/GenBank/DDBJ whole genome shotgun (WGS) entry which is preliminary data.</text>
</comment>
<dbReference type="AlphaFoldDB" id="A0A7W9MWZ8"/>
<protein>
    <submittedName>
        <fullName evidence="1">Uncharacterized protein</fullName>
    </submittedName>
</protein>
<keyword evidence="2" id="KW-1185">Reference proteome</keyword>
<name>A0A7W9MWZ8_9ACTN</name>
<sequence length="376" mass="41269">MSSDVEMSAYLHEFEPRDWTVAQLGLRVTASQGRPEYGLRYDVPPAPAPLLTTWLTADGQRFRRDAFAGGMTIKDLDFTETYALALRNVRDQSVEFVPHRQFPAGFQVKVASGQVASLLAAPDVLAEADVPGELLVVAPTGDDLALVGSEEPQLALAYGYALIESVKAGPRGLSPMIYRVVDGSRLEPWIPEAGSPLRPLYERARQVELERRYGPMLQYEKIGHYTLQGQAFEDSRTEAAPPRWAYDAEANRLVSYCVWQPSRYPGLIPPVDWVAVNVRTSRSAPQAWIPVAKLAEIAGVEVAETTEFGLPLTVVNWPGGSEGGADPEVLLKPVKAAGGRTAAQLRVPKEPAHILDWMPAGSRFTRVDEFPELLLP</sequence>
<dbReference type="RefSeq" id="WP_184801365.1">
    <property type="nucleotide sequence ID" value="NZ_JACHMY010000001.1"/>
</dbReference>
<proteinExistence type="predicted"/>
<organism evidence="1 2">
    <name type="scientific">Kribbella italica</name>
    <dbReference type="NCBI Taxonomy" id="1540520"/>
    <lineage>
        <taxon>Bacteria</taxon>
        <taxon>Bacillati</taxon>
        <taxon>Actinomycetota</taxon>
        <taxon>Actinomycetes</taxon>
        <taxon>Propionibacteriales</taxon>
        <taxon>Kribbellaceae</taxon>
        <taxon>Kribbella</taxon>
    </lineage>
</organism>